<dbReference type="Pfam" id="PF07501">
    <property type="entry name" value="G5"/>
    <property type="match status" value="1"/>
</dbReference>
<evidence type="ECO:0000313" key="4">
    <source>
        <dbReference type="EMBL" id="MFL0269504.1"/>
    </source>
</evidence>
<evidence type="ECO:0000313" key="5">
    <source>
        <dbReference type="Proteomes" id="UP001623661"/>
    </source>
</evidence>
<dbReference type="Gene3D" id="2.20.230.10">
    <property type="entry name" value="Resuscitation-promoting factor rpfb"/>
    <property type="match status" value="1"/>
</dbReference>
<dbReference type="SMART" id="SM01208">
    <property type="entry name" value="G5"/>
    <property type="match status" value="1"/>
</dbReference>
<evidence type="ECO:0000256" key="2">
    <source>
        <dbReference type="SAM" id="SignalP"/>
    </source>
</evidence>
<gene>
    <name evidence="4" type="ORF">ACJDUH_15585</name>
</gene>
<dbReference type="InterPro" id="IPR050570">
    <property type="entry name" value="Cell_wall_metabolism_enzyme"/>
</dbReference>
<sequence length="398" mass="43464">MSHCIISRKAISIMVLSATLCISSILYSVNEPNAYEICIDKKVIAYINNDKKNFDLVNNIVEELSSRFSTLKLKNSLTINTVKINEELVIDGSFIKKSIVDNSGMLIDAYAMMADGREFAIVASEDEGRKILENVKNNYITKSGLEVKNCDLKTNIKYVKKRVLMSQVDDIAIVVNRIEAVNEKAQSQLVAFTLKGIKESSEVISPTIVIKWSEDMTVGQSKLIDNGKEGKLAVTTEIQMINGKVLNTRVTSEKTIIQPKNKVVLQGSKSPGAVATGIFFTPSRGTISSGFGMRWGKMHEGLDIAANMGDPIYAALDGKVIYAGWETGYGNVIKLQHDNGLITIYGHCSRLDVTVGQNVNKGDKIALVGSTGNSTGPHLHFEVRVNGVAQNPVAFLSK</sequence>
<reference evidence="4 5" key="1">
    <citation type="submission" date="2024-11" db="EMBL/GenBank/DDBJ databases">
        <authorList>
            <person name="Heng Y.C."/>
            <person name="Lim A.C.H."/>
            <person name="Lee J.K.Y."/>
            <person name="Kittelmann S."/>
        </authorList>
    </citation>
    <scope>NUCLEOTIDE SEQUENCE [LARGE SCALE GENOMIC DNA]</scope>
    <source>
        <strain evidence="4 5">WILCCON 0202</strain>
    </source>
</reference>
<dbReference type="Gene3D" id="2.70.70.10">
    <property type="entry name" value="Glucose Permease (Domain IIA)"/>
    <property type="match status" value="1"/>
</dbReference>
<dbReference type="InterPro" id="IPR011055">
    <property type="entry name" value="Dup_hybrid_motif"/>
</dbReference>
<feature type="signal peptide" evidence="2">
    <location>
        <begin position="1"/>
        <end position="28"/>
    </location>
</feature>
<dbReference type="CDD" id="cd12797">
    <property type="entry name" value="M23_peptidase"/>
    <property type="match status" value="1"/>
</dbReference>
<dbReference type="RefSeq" id="WP_406766124.1">
    <property type="nucleotide sequence ID" value="NZ_JBJHZY010000003.1"/>
</dbReference>
<dbReference type="SUPFAM" id="SSF51261">
    <property type="entry name" value="Duplicated hybrid motif"/>
    <property type="match status" value="1"/>
</dbReference>
<organism evidence="4 5">
    <name type="scientific">Candidatus Clostridium radicumherbarum</name>
    <dbReference type="NCBI Taxonomy" id="3381662"/>
    <lineage>
        <taxon>Bacteria</taxon>
        <taxon>Bacillati</taxon>
        <taxon>Bacillota</taxon>
        <taxon>Clostridia</taxon>
        <taxon>Eubacteriales</taxon>
        <taxon>Clostridiaceae</taxon>
        <taxon>Clostridium</taxon>
    </lineage>
</organism>
<evidence type="ECO:0000256" key="1">
    <source>
        <dbReference type="ARBA" id="ARBA00022729"/>
    </source>
</evidence>
<dbReference type="Pfam" id="PF01551">
    <property type="entry name" value="Peptidase_M23"/>
    <property type="match status" value="1"/>
</dbReference>
<proteinExistence type="predicted"/>
<dbReference type="PANTHER" id="PTHR21666:SF270">
    <property type="entry name" value="MUREIN HYDROLASE ACTIVATOR ENVC"/>
    <property type="match status" value="1"/>
</dbReference>
<dbReference type="EMBL" id="JBJHZY010000003">
    <property type="protein sequence ID" value="MFL0269504.1"/>
    <property type="molecule type" value="Genomic_DNA"/>
</dbReference>
<feature type="domain" description="G5" evidence="3">
    <location>
        <begin position="190"/>
        <end position="270"/>
    </location>
</feature>
<dbReference type="PANTHER" id="PTHR21666">
    <property type="entry name" value="PEPTIDASE-RELATED"/>
    <property type="match status" value="1"/>
</dbReference>
<dbReference type="Proteomes" id="UP001623661">
    <property type="component" value="Unassembled WGS sequence"/>
</dbReference>
<protein>
    <submittedName>
        <fullName evidence="4">M23 family metallopeptidase</fullName>
        <ecNumber evidence="4">3.4.24.-</ecNumber>
    </submittedName>
</protein>
<keyword evidence="1 2" id="KW-0732">Signal</keyword>
<dbReference type="GO" id="GO:0016787">
    <property type="term" value="F:hydrolase activity"/>
    <property type="evidence" value="ECO:0007669"/>
    <property type="project" value="UniProtKB-KW"/>
</dbReference>
<dbReference type="InterPro" id="IPR016047">
    <property type="entry name" value="M23ase_b-sheet_dom"/>
</dbReference>
<accession>A0ABW8TV79</accession>
<evidence type="ECO:0000259" key="3">
    <source>
        <dbReference type="PROSITE" id="PS51109"/>
    </source>
</evidence>
<comment type="caution">
    <text evidence="4">The sequence shown here is derived from an EMBL/GenBank/DDBJ whole genome shotgun (WGS) entry which is preliminary data.</text>
</comment>
<keyword evidence="4" id="KW-0378">Hydrolase</keyword>
<dbReference type="EC" id="3.4.24.-" evidence="4"/>
<dbReference type="InterPro" id="IPR011098">
    <property type="entry name" value="G5_dom"/>
</dbReference>
<feature type="chain" id="PRO_5046795627" evidence="2">
    <location>
        <begin position="29"/>
        <end position="398"/>
    </location>
</feature>
<dbReference type="PROSITE" id="PS51109">
    <property type="entry name" value="G5"/>
    <property type="match status" value="1"/>
</dbReference>
<name>A0ABW8TV79_9CLOT</name>
<keyword evidence="5" id="KW-1185">Reference proteome</keyword>